<dbReference type="CDD" id="cd14014">
    <property type="entry name" value="STKc_PknB_like"/>
    <property type="match status" value="1"/>
</dbReference>
<keyword evidence="13" id="KW-1185">Reference proteome</keyword>
<keyword evidence="10" id="KW-0472">Membrane</keyword>
<dbReference type="Gene3D" id="3.30.200.20">
    <property type="entry name" value="Phosphorylase Kinase, domain 1"/>
    <property type="match status" value="1"/>
</dbReference>
<dbReference type="EC" id="2.7.11.1" evidence="1"/>
<evidence type="ECO:0000256" key="2">
    <source>
        <dbReference type="ARBA" id="ARBA00022527"/>
    </source>
</evidence>
<dbReference type="PROSITE" id="PS00107">
    <property type="entry name" value="PROTEIN_KINASE_ATP"/>
    <property type="match status" value="1"/>
</dbReference>
<evidence type="ECO:0000259" key="11">
    <source>
        <dbReference type="PROSITE" id="PS50011"/>
    </source>
</evidence>
<evidence type="ECO:0000256" key="4">
    <source>
        <dbReference type="ARBA" id="ARBA00022741"/>
    </source>
</evidence>
<evidence type="ECO:0000256" key="7">
    <source>
        <dbReference type="ARBA" id="ARBA00047899"/>
    </source>
</evidence>
<gene>
    <name evidence="12" type="ORF">H6G59_20290</name>
</gene>
<dbReference type="EMBL" id="JACJST010000022">
    <property type="protein sequence ID" value="MBD2570192.1"/>
    <property type="molecule type" value="Genomic_DNA"/>
</dbReference>
<evidence type="ECO:0000256" key="8">
    <source>
        <dbReference type="ARBA" id="ARBA00048679"/>
    </source>
</evidence>
<evidence type="ECO:0000313" key="12">
    <source>
        <dbReference type="EMBL" id="MBD2570192.1"/>
    </source>
</evidence>
<comment type="catalytic activity">
    <reaction evidence="7">
        <text>L-threonyl-[protein] + ATP = O-phospho-L-threonyl-[protein] + ADP + H(+)</text>
        <dbReference type="Rhea" id="RHEA:46608"/>
        <dbReference type="Rhea" id="RHEA-COMP:11060"/>
        <dbReference type="Rhea" id="RHEA-COMP:11605"/>
        <dbReference type="ChEBI" id="CHEBI:15378"/>
        <dbReference type="ChEBI" id="CHEBI:30013"/>
        <dbReference type="ChEBI" id="CHEBI:30616"/>
        <dbReference type="ChEBI" id="CHEBI:61977"/>
        <dbReference type="ChEBI" id="CHEBI:456216"/>
        <dbReference type="EC" id="2.7.11.1"/>
    </reaction>
</comment>
<keyword evidence="6 9" id="KW-0067">ATP-binding</keyword>
<comment type="catalytic activity">
    <reaction evidence="8">
        <text>L-seryl-[protein] + ATP = O-phospho-L-seryl-[protein] + ADP + H(+)</text>
        <dbReference type="Rhea" id="RHEA:17989"/>
        <dbReference type="Rhea" id="RHEA-COMP:9863"/>
        <dbReference type="Rhea" id="RHEA-COMP:11604"/>
        <dbReference type="ChEBI" id="CHEBI:15378"/>
        <dbReference type="ChEBI" id="CHEBI:29999"/>
        <dbReference type="ChEBI" id="CHEBI:30616"/>
        <dbReference type="ChEBI" id="CHEBI:83421"/>
        <dbReference type="ChEBI" id="CHEBI:456216"/>
        <dbReference type="EC" id="2.7.11.1"/>
    </reaction>
</comment>
<dbReference type="InterPro" id="IPR000719">
    <property type="entry name" value="Prot_kinase_dom"/>
</dbReference>
<keyword evidence="10" id="KW-0812">Transmembrane</keyword>
<dbReference type="InterPro" id="IPR011009">
    <property type="entry name" value="Kinase-like_dom_sf"/>
</dbReference>
<keyword evidence="4 9" id="KW-0547">Nucleotide-binding</keyword>
<feature type="transmembrane region" description="Helical" evidence="10">
    <location>
        <begin position="284"/>
        <end position="303"/>
    </location>
</feature>
<dbReference type="SMART" id="SM00220">
    <property type="entry name" value="S_TKc"/>
    <property type="match status" value="1"/>
</dbReference>
<name>A0ABR8FJ13_9NOST</name>
<organism evidence="12 13">
    <name type="scientific">Anabaena lutea FACHB-196</name>
    <dbReference type="NCBI Taxonomy" id="2692881"/>
    <lineage>
        <taxon>Bacteria</taxon>
        <taxon>Bacillati</taxon>
        <taxon>Cyanobacteriota</taxon>
        <taxon>Cyanophyceae</taxon>
        <taxon>Nostocales</taxon>
        <taxon>Nostocaceae</taxon>
        <taxon>Anabaena</taxon>
    </lineage>
</organism>
<dbReference type="Pfam" id="PF00069">
    <property type="entry name" value="Pkinase"/>
    <property type="match status" value="1"/>
</dbReference>
<dbReference type="Gene3D" id="1.10.510.10">
    <property type="entry name" value="Transferase(Phosphotransferase) domain 1"/>
    <property type="match status" value="1"/>
</dbReference>
<dbReference type="PANTHER" id="PTHR24363:SF0">
    <property type="entry name" value="SERINE_THREONINE KINASE LIKE DOMAIN CONTAINING 1"/>
    <property type="match status" value="1"/>
</dbReference>
<dbReference type="Proteomes" id="UP000640531">
    <property type="component" value="Unassembled WGS sequence"/>
</dbReference>
<evidence type="ECO:0000256" key="5">
    <source>
        <dbReference type="ARBA" id="ARBA00022777"/>
    </source>
</evidence>
<feature type="domain" description="Protein kinase" evidence="11">
    <location>
        <begin position="10"/>
        <end position="285"/>
    </location>
</feature>
<keyword evidence="2 12" id="KW-0723">Serine/threonine-protein kinase</keyword>
<dbReference type="PANTHER" id="PTHR24363">
    <property type="entry name" value="SERINE/THREONINE PROTEIN KINASE"/>
    <property type="match status" value="1"/>
</dbReference>
<dbReference type="PROSITE" id="PS50011">
    <property type="entry name" value="PROTEIN_KINASE_DOM"/>
    <property type="match status" value="1"/>
</dbReference>
<dbReference type="GO" id="GO:0004674">
    <property type="term" value="F:protein serine/threonine kinase activity"/>
    <property type="evidence" value="ECO:0007669"/>
    <property type="project" value="UniProtKB-KW"/>
</dbReference>
<evidence type="ECO:0000313" key="13">
    <source>
        <dbReference type="Proteomes" id="UP000640531"/>
    </source>
</evidence>
<reference evidence="12 13" key="1">
    <citation type="journal article" date="2020" name="ISME J.">
        <title>Comparative genomics reveals insights into cyanobacterial evolution and habitat adaptation.</title>
        <authorList>
            <person name="Chen M.Y."/>
            <person name="Teng W.K."/>
            <person name="Zhao L."/>
            <person name="Hu C.X."/>
            <person name="Zhou Y.K."/>
            <person name="Han B.P."/>
            <person name="Song L.R."/>
            <person name="Shu W.S."/>
        </authorList>
    </citation>
    <scope>NUCLEOTIDE SEQUENCE [LARGE SCALE GENOMIC DNA]</scope>
    <source>
        <strain evidence="12 13">FACHB-196</strain>
    </source>
</reference>
<comment type="caution">
    <text evidence="12">The sequence shown here is derived from an EMBL/GenBank/DDBJ whole genome shotgun (WGS) entry which is preliminary data.</text>
</comment>
<protein>
    <recommendedName>
        <fullName evidence="1">non-specific serine/threonine protein kinase</fullName>
        <ecNumber evidence="1">2.7.11.1</ecNumber>
    </recommendedName>
</protein>
<evidence type="ECO:0000256" key="9">
    <source>
        <dbReference type="PROSITE-ProRule" id="PRU10141"/>
    </source>
</evidence>
<dbReference type="RefSeq" id="WP_190717714.1">
    <property type="nucleotide sequence ID" value="NZ_JACJST010000022.1"/>
</dbReference>
<proteinExistence type="predicted"/>
<sequence length="457" mass="51758">MIDRIITGRYKIIKNIGKGSFGTTYLAIDTQIPEPNECIVKHFTPSSKDPEVLKKAKELFEREAKTLNQLGKHPQIPMLLAHIQENQDFFIVQEYIAGHDLTQELPNGVPISEKFVIQLLKNILEVLIVIHEQEVIHRDLNPGNIRRRIKNKEIVIIDFGAVKEISTQYLGNQQPQNATSIGTPGYRPKEQTDGNPVFSSDIYAVGMIGIQAITGIHPINLSVDSRTGKVIWRNDIKVSNKFADVLDKMVSYHHQDRYLTAKSALTALESISHTKWKLPKINPLFWKVTFTGLVMTIAVVLFLNRRLPECGGKLAIYQNTEYNLNIKYPECWQRDESAEPFSGKILTLIQPQENAKLIISISPYSGTLDNYQKLHIQDIENHLEAADIIEQGTHIVDNKPGRTIIATGKNGDENIKNFYVMTLRGNKAYLITYSAAIADYDKFLPTAEKMIQSLELQ</sequence>
<dbReference type="InterPro" id="IPR017441">
    <property type="entry name" value="Protein_kinase_ATP_BS"/>
</dbReference>
<evidence type="ECO:0000256" key="10">
    <source>
        <dbReference type="SAM" id="Phobius"/>
    </source>
</evidence>
<dbReference type="SUPFAM" id="SSF56112">
    <property type="entry name" value="Protein kinase-like (PK-like)"/>
    <property type="match status" value="1"/>
</dbReference>
<keyword evidence="5 12" id="KW-0418">Kinase</keyword>
<feature type="binding site" evidence="9">
    <location>
        <position position="41"/>
    </location>
    <ligand>
        <name>ATP</name>
        <dbReference type="ChEBI" id="CHEBI:30616"/>
    </ligand>
</feature>
<dbReference type="Gene3D" id="3.40.1000.10">
    <property type="entry name" value="Mog1/PsbP, alpha/beta/alpha sandwich"/>
    <property type="match status" value="1"/>
</dbReference>
<keyword evidence="3" id="KW-0808">Transferase</keyword>
<evidence type="ECO:0000256" key="1">
    <source>
        <dbReference type="ARBA" id="ARBA00012513"/>
    </source>
</evidence>
<accession>A0ABR8FJ13</accession>
<evidence type="ECO:0000256" key="3">
    <source>
        <dbReference type="ARBA" id="ARBA00022679"/>
    </source>
</evidence>
<evidence type="ECO:0000256" key="6">
    <source>
        <dbReference type="ARBA" id="ARBA00022840"/>
    </source>
</evidence>
<keyword evidence="10" id="KW-1133">Transmembrane helix</keyword>